<organism evidence="1">
    <name type="scientific">Anguilla anguilla</name>
    <name type="common">European freshwater eel</name>
    <name type="synonym">Muraena anguilla</name>
    <dbReference type="NCBI Taxonomy" id="7936"/>
    <lineage>
        <taxon>Eukaryota</taxon>
        <taxon>Metazoa</taxon>
        <taxon>Chordata</taxon>
        <taxon>Craniata</taxon>
        <taxon>Vertebrata</taxon>
        <taxon>Euteleostomi</taxon>
        <taxon>Actinopterygii</taxon>
        <taxon>Neopterygii</taxon>
        <taxon>Teleostei</taxon>
        <taxon>Anguilliformes</taxon>
        <taxon>Anguillidae</taxon>
        <taxon>Anguilla</taxon>
    </lineage>
</organism>
<sequence>MSKDCCDHHFR</sequence>
<dbReference type="EMBL" id="GBXM01082553">
    <property type="protein sequence ID" value="JAH26024.1"/>
    <property type="molecule type" value="Transcribed_RNA"/>
</dbReference>
<reference evidence="1" key="1">
    <citation type="submission" date="2014-11" db="EMBL/GenBank/DDBJ databases">
        <authorList>
            <person name="Amaro Gonzalez C."/>
        </authorList>
    </citation>
    <scope>NUCLEOTIDE SEQUENCE</scope>
</reference>
<name>A0A0E9RA98_ANGAN</name>
<protein>
    <submittedName>
        <fullName evidence="1">Uncharacterized protein</fullName>
    </submittedName>
</protein>
<accession>A0A0E9RA98</accession>
<evidence type="ECO:0000313" key="1">
    <source>
        <dbReference type="EMBL" id="JAH26024.1"/>
    </source>
</evidence>
<reference evidence="1" key="2">
    <citation type="journal article" date="2015" name="Fish Shellfish Immunol.">
        <title>Early steps in the European eel (Anguilla anguilla)-Vibrio vulnificus interaction in the gills: Role of the RtxA13 toxin.</title>
        <authorList>
            <person name="Callol A."/>
            <person name="Pajuelo D."/>
            <person name="Ebbesson L."/>
            <person name="Teles M."/>
            <person name="MacKenzie S."/>
            <person name="Amaro C."/>
        </authorList>
    </citation>
    <scope>NUCLEOTIDE SEQUENCE</scope>
</reference>
<proteinExistence type="predicted"/>